<dbReference type="GO" id="GO:0010181">
    <property type="term" value="F:FMN binding"/>
    <property type="evidence" value="ECO:0007669"/>
    <property type="project" value="UniProtKB-UniRule"/>
</dbReference>
<evidence type="ECO:0000256" key="3">
    <source>
        <dbReference type="ARBA" id="ARBA00022448"/>
    </source>
</evidence>
<protein>
    <recommendedName>
        <fullName evidence="17">Bifunctional cytochrome P450/NADPH--P450 reductase</fullName>
    </recommendedName>
    <domain>
        <recommendedName>
            <fullName evidence="17">Cytochrome P450</fullName>
            <ecNumber evidence="17">1.14.14.1</ecNumber>
        </recommendedName>
    </domain>
    <domain>
        <recommendedName>
            <fullName evidence="17">NADPH--cytochrome P450 reductase</fullName>
            <ecNumber evidence="17">1.6.2.4</ecNumber>
        </recommendedName>
    </domain>
</protein>
<evidence type="ECO:0000256" key="7">
    <source>
        <dbReference type="ARBA" id="ARBA00022723"/>
    </source>
</evidence>
<keyword evidence="10 17" id="KW-0249">Electron transport</keyword>
<dbReference type="Pfam" id="PF00175">
    <property type="entry name" value="NAD_binding_1"/>
    <property type="match status" value="1"/>
</dbReference>
<evidence type="ECO:0000256" key="13">
    <source>
        <dbReference type="ARBA" id="ARBA00023026"/>
    </source>
</evidence>
<keyword evidence="7 17" id="KW-0479">Metal-binding</keyword>
<reference evidence="21 22" key="1">
    <citation type="submission" date="2017-12" db="EMBL/GenBank/DDBJ databases">
        <title>Comparative genomics of Botrytis spp.</title>
        <authorList>
            <person name="Valero-Jimenez C.A."/>
            <person name="Tapia P."/>
            <person name="Veloso J."/>
            <person name="Silva-Moreno E."/>
            <person name="Staats M."/>
            <person name="Valdes J.H."/>
            <person name="Van Kan J.A.L."/>
        </authorList>
    </citation>
    <scope>NUCLEOTIDE SEQUENCE [LARGE SCALE GENOMIC DNA]</scope>
    <source>
        <strain evidence="21 22">MUCL11595</strain>
    </source>
</reference>
<evidence type="ECO:0000256" key="6">
    <source>
        <dbReference type="ARBA" id="ARBA00022643"/>
    </source>
</evidence>
<keyword evidence="5 17" id="KW-0285">Flavoprotein</keyword>
<comment type="cofactor">
    <cofactor evidence="1 17 18">
        <name>heme</name>
        <dbReference type="ChEBI" id="CHEBI:30413"/>
    </cofactor>
</comment>
<comment type="catalytic activity">
    <reaction evidence="15 17">
        <text>an organic molecule + reduced [NADPH--hemoprotein reductase] + O2 = an alcohol + oxidized [NADPH--hemoprotein reductase] + H2O + H(+)</text>
        <dbReference type="Rhea" id="RHEA:17149"/>
        <dbReference type="Rhea" id="RHEA-COMP:11964"/>
        <dbReference type="Rhea" id="RHEA-COMP:11965"/>
        <dbReference type="ChEBI" id="CHEBI:15377"/>
        <dbReference type="ChEBI" id="CHEBI:15378"/>
        <dbReference type="ChEBI" id="CHEBI:15379"/>
        <dbReference type="ChEBI" id="CHEBI:30879"/>
        <dbReference type="ChEBI" id="CHEBI:57618"/>
        <dbReference type="ChEBI" id="CHEBI:58210"/>
        <dbReference type="ChEBI" id="CHEBI:142491"/>
        <dbReference type="EC" id="1.14.14.1"/>
    </reaction>
</comment>
<evidence type="ECO:0000256" key="18">
    <source>
        <dbReference type="PIRSR" id="PIRSR000209-1"/>
    </source>
</evidence>
<dbReference type="PROSITE" id="PS00086">
    <property type="entry name" value="CYTOCHROME_P450"/>
    <property type="match status" value="1"/>
</dbReference>
<dbReference type="EC" id="1.6.2.4" evidence="17"/>
<dbReference type="GO" id="GO:0050660">
    <property type="term" value="F:flavin adenine dinucleotide binding"/>
    <property type="evidence" value="ECO:0007669"/>
    <property type="project" value="TreeGrafter"/>
</dbReference>
<evidence type="ECO:0000259" key="19">
    <source>
        <dbReference type="PROSITE" id="PS50902"/>
    </source>
</evidence>
<evidence type="ECO:0000256" key="15">
    <source>
        <dbReference type="ARBA" id="ARBA00047827"/>
    </source>
</evidence>
<evidence type="ECO:0000256" key="2">
    <source>
        <dbReference type="ARBA" id="ARBA00010018"/>
    </source>
</evidence>
<dbReference type="InterPro" id="IPR001128">
    <property type="entry name" value="Cyt_P450"/>
</dbReference>
<evidence type="ECO:0000256" key="11">
    <source>
        <dbReference type="ARBA" id="ARBA00023002"/>
    </source>
</evidence>
<dbReference type="CDD" id="cd11068">
    <property type="entry name" value="CYP120A1"/>
    <property type="match status" value="1"/>
</dbReference>
<evidence type="ECO:0000313" key="21">
    <source>
        <dbReference type="EMBL" id="TGO50945.1"/>
    </source>
</evidence>
<evidence type="ECO:0000259" key="20">
    <source>
        <dbReference type="PROSITE" id="PS51384"/>
    </source>
</evidence>
<keyword evidence="3 17" id="KW-0813">Transport</keyword>
<feature type="binding site" description="axial binding residue" evidence="18">
    <location>
        <position position="417"/>
    </location>
    <ligand>
        <name>heme</name>
        <dbReference type="ChEBI" id="CHEBI:30413"/>
    </ligand>
    <ligandPart>
        <name>Fe</name>
        <dbReference type="ChEBI" id="CHEBI:18248"/>
    </ligandPart>
</feature>
<dbReference type="EC" id="1.14.14.1" evidence="17"/>
<accession>A0A4Z1HQ68</accession>
<dbReference type="InterPro" id="IPR017927">
    <property type="entry name" value="FAD-bd_FR_type"/>
</dbReference>
<dbReference type="GO" id="GO:0020037">
    <property type="term" value="F:heme binding"/>
    <property type="evidence" value="ECO:0007669"/>
    <property type="project" value="UniProtKB-UniRule"/>
</dbReference>
<dbReference type="SUPFAM" id="SSF63380">
    <property type="entry name" value="Riboflavin synthase domain-like"/>
    <property type="match status" value="1"/>
</dbReference>
<dbReference type="CDD" id="cd06206">
    <property type="entry name" value="bifunctional_CYPOR"/>
    <property type="match status" value="1"/>
</dbReference>
<feature type="domain" description="FAD-binding FR-type" evidence="20">
    <location>
        <begin position="683"/>
        <end position="913"/>
    </location>
</feature>
<dbReference type="FunFam" id="1.10.630.10:FF:000040">
    <property type="entry name" value="Bifunctional cytochrome P450/NADPH--P450 reductase"/>
    <property type="match status" value="1"/>
</dbReference>
<dbReference type="Pfam" id="PF00258">
    <property type="entry name" value="Flavodoxin_1"/>
    <property type="match status" value="1"/>
</dbReference>
<proteinExistence type="inferred from homology"/>
<dbReference type="InterPro" id="IPR001433">
    <property type="entry name" value="OxRdtase_FAD/NAD-bd"/>
</dbReference>
<dbReference type="SUPFAM" id="SSF52218">
    <property type="entry name" value="Flavoproteins"/>
    <property type="match status" value="1"/>
</dbReference>
<comment type="caution">
    <text evidence="21">The sequence shown here is derived from an EMBL/GenBank/DDBJ whole genome shotgun (WGS) entry which is preliminary data.</text>
</comment>
<dbReference type="Gene3D" id="1.10.630.10">
    <property type="entry name" value="Cytochrome P450"/>
    <property type="match status" value="1"/>
</dbReference>
<gene>
    <name evidence="21" type="ORF">BCON_0172g00010</name>
</gene>
<evidence type="ECO:0000256" key="1">
    <source>
        <dbReference type="ARBA" id="ARBA00001971"/>
    </source>
</evidence>
<dbReference type="PANTHER" id="PTHR19384">
    <property type="entry name" value="NITRIC OXIDE SYNTHASE-RELATED"/>
    <property type="match status" value="1"/>
</dbReference>
<evidence type="ECO:0000256" key="14">
    <source>
        <dbReference type="ARBA" id="ARBA00023033"/>
    </source>
</evidence>
<evidence type="ECO:0000256" key="10">
    <source>
        <dbReference type="ARBA" id="ARBA00022982"/>
    </source>
</evidence>
<dbReference type="Gene3D" id="3.40.50.360">
    <property type="match status" value="1"/>
</dbReference>
<dbReference type="Proteomes" id="UP000297527">
    <property type="component" value="Unassembled WGS sequence"/>
</dbReference>
<dbReference type="PANTHER" id="PTHR19384:SF127">
    <property type="entry name" value="BIFUNCTIONAL CYTOCHROME P450_NADPH--P450 REDUCTASE"/>
    <property type="match status" value="1"/>
</dbReference>
<dbReference type="InterPro" id="IPR003097">
    <property type="entry name" value="CysJ-like_FAD-binding"/>
</dbReference>
<dbReference type="SUPFAM" id="SSF48264">
    <property type="entry name" value="Cytochrome P450"/>
    <property type="match status" value="1"/>
</dbReference>
<comment type="catalytic activity">
    <reaction evidence="16 17">
        <text>2 oxidized [cytochrome P450] + NADPH = 2 reduced [cytochrome P450] + NADP(+) + H(+)</text>
        <dbReference type="Rhea" id="RHEA:24040"/>
        <dbReference type="Rhea" id="RHEA-COMP:14627"/>
        <dbReference type="Rhea" id="RHEA-COMP:14628"/>
        <dbReference type="ChEBI" id="CHEBI:15378"/>
        <dbReference type="ChEBI" id="CHEBI:55376"/>
        <dbReference type="ChEBI" id="CHEBI:57783"/>
        <dbReference type="ChEBI" id="CHEBI:58349"/>
        <dbReference type="ChEBI" id="CHEBI:60344"/>
        <dbReference type="EC" id="1.6.2.4"/>
    </reaction>
</comment>
<dbReference type="InterPro" id="IPR017972">
    <property type="entry name" value="Cyt_P450_CS"/>
</dbReference>
<dbReference type="InterPro" id="IPR023206">
    <property type="entry name" value="Bifunctional_P450_P450_red"/>
</dbReference>
<evidence type="ECO:0000256" key="12">
    <source>
        <dbReference type="ARBA" id="ARBA00023004"/>
    </source>
</evidence>
<keyword evidence="11 17" id="KW-0560">Oxidoreductase</keyword>
<feature type="domain" description="Flavodoxin-like" evidence="19">
    <location>
        <begin position="511"/>
        <end position="652"/>
    </location>
</feature>
<evidence type="ECO:0000313" key="22">
    <source>
        <dbReference type="Proteomes" id="UP000297527"/>
    </source>
</evidence>
<keyword evidence="4 17" id="KW-0349">Heme</keyword>
<keyword evidence="22" id="KW-1185">Reference proteome</keyword>
<dbReference type="GO" id="GO:0070330">
    <property type="term" value="F:aromatase activity"/>
    <property type="evidence" value="ECO:0007669"/>
    <property type="project" value="UniProtKB-UniRule"/>
</dbReference>
<organism evidence="21 22">
    <name type="scientific">Botryotinia convoluta</name>
    <dbReference type="NCBI Taxonomy" id="54673"/>
    <lineage>
        <taxon>Eukaryota</taxon>
        <taxon>Fungi</taxon>
        <taxon>Dikarya</taxon>
        <taxon>Ascomycota</taxon>
        <taxon>Pezizomycotina</taxon>
        <taxon>Leotiomycetes</taxon>
        <taxon>Helotiales</taxon>
        <taxon>Sclerotiniaceae</taxon>
        <taxon>Botryotinia</taxon>
    </lineage>
</organism>
<comment type="similarity">
    <text evidence="2 17">In the N-terminal section; belongs to the cytochrome P450 family.</text>
</comment>
<dbReference type="EMBL" id="PQXN01000172">
    <property type="protein sequence ID" value="TGO50945.1"/>
    <property type="molecule type" value="Genomic_DNA"/>
</dbReference>
<dbReference type="InterPro" id="IPR023173">
    <property type="entry name" value="NADPH_Cyt_P450_Rdtase_alpha"/>
</dbReference>
<dbReference type="PIRSF" id="PIRSF000209">
    <property type="entry name" value="Bifunctional_P450_P450R"/>
    <property type="match status" value="1"/>
</dbReference>
<dbReference type="InterPro" id="IPR002401">
    <property type="entry name" value="Cyt_P450_E_grp-I"/>
</dbReference>
<dbReference type="OrthoDB" id="1470350at2759"/>
<dbReference type="InterPro" id="IPR008254">
    <property type="entry name" value="Flavodoxin/NO_synth"/>
</dbReference>
<dbReference type="InterPro" id="IPR039261">
    <property type="entry name" value="FNR_nucleotide-bd"/>
</dbReference>
<keyword evidence="14 17" id="KW-0503">Monooxygenase</keyword>
<dbReference type="InterPro" id="IPR029039">
    <property type="entry name" value="Flavoprotein-like_sf"/>
</dbReference>
<evidence type="ECO:0000256" key="17">
    <source>
        <dbReference type="PIRNR" id="PIRNR000209"/>
    </source>
</evidence>
<keyword evidence="8 17" id="KW-0274">FAD</keyword>
<dbReference type="PROSITE" id="PS50902">
    <property type="entry name" value="FLAVODOXIN_LIKE"/>
    <property type="match status" value="1"/>
</dbReference>
<sequence>MAELEEIPGPPGLPFLGNVSDVDPVNSIASFERLAEIYGPIFKLNLGGVDKLFISTQALLNEICDEKRFTKIVAGSLEQVRNGVGDGLFTARHGEENWELAHRVLMPAFGPLSIRSMFDEMHDIASQLVMKWARFGSKDKIDVTDGFTRLTLDSIALCAMGTRFNSFYHEEMHPFVDAMTGFLLESGARAQRPAIASYFMRSAQAKYDADINLLQSVAKELLAERRANPNDKKDLLNAMINGRDPKTGKGLPDSNILNNMITFLIAVTILIRVLGHETTSGMLSFLFYYLLKNPSAYQAVQREVDEVVGKGPITIDHMSKLPYIEACLRETLRLTPTAPAFTVFPLPDSTESPIIIGGKYEVKPGQPIFAIIPAVHRDPTVYGDDVSSFKPERMLDEPFKNLPPNAWKPFGNGMRGCIGRPFAWQESILIVAMLLQNLNFRMDDPSYNLLIKQTLTIKPNGFFMHASLRDGIDPIHLEKMLHVDVSKERLSESDEKLTKVLSNSGKPKQPMSIFYGSNSGTCEALARSLAREASGRGYEAQVDPLDAAVDKIPKDQPVILISSSYEGQPPDNACHFVEWLENLQASERLKGVKYAVYGCGNHDWVSTFHRIPKLLDSEFEKNGATRIGDTGLGDVADGDIFEAFDEWQDNHLWTKLTSSADRGEEVGLEIEIDSTSRSSRLRQDVRESIVLSNKVLTAPGEPEKRHISLKIPTGMSYRAGDYMAVLPINNSKNIRRVLKQYGLPWDAMLNIKASPNTTLPTGHPISVWDVLGAYVELSQVATRKNVTKIASSTPEPEVREKIEYLAKEGFDKEILLKRRSPLDILEEYPSAALSLGDFLAMLPPMRIRQYSISSSPLEDPSVATLTWSVLDTVSKAGESKRHLGVASNYLSSVEEGDRVHVSVKPSRGAFHPPTDLENTAVIYICAGAGLAPFRGFVQERALQIAAGRKLAPAYLFIGCGHPDKDALFSDELKKWEADGVVKLYYAFSKAPELSKGCRHVQDRLWEEREELKKVFDSGAKLYVCGSSMVGEGVSVMTKKIYAEAADLLGKPKTDEEVEDWFQGIKNDRYASDVFT</sequence>
<keyword evidence="13" id="KW-0843">Virulence</keyword>
<dbReference type="PRINTS" id="PR00463">
    <property type="entry name" value="EP450I"/>
</dbReference>
<dbReference type="Pfam" id="PF00067">
    <property type="entry name" value="p450"/>
    <property type="match status" value="1"/>
</dbReference>
<evidence type="ECO:0000256" key="8">
    <source>
        <dbReference type="ARBA" id="ARBA00022827"/>
    </source>
</evidence>
<dbReference type="Gene3D" id="2.40.30.10">
    <property type="entry name" value="Translation factors"/>
    <property type="match status" value="1"/>
</dbReference>
<evidence type="ECO:0000256" key="5">
    <source>
        <dbReference type="ARBA" id="ARBA00022630"/>
    </source>
</evidence>
<dbReference type="Pfam" id="PF00667">
    <property type="entry name" value="FAD_binding_1"/>
    <property type="match status" value="1"/>
</dbReference>
<dbReference type="GO" id="GO:0003958">
    <property type="term" value="F:NADPH-hemoprotein reductase activity"/>
    <property type="evidence" value="ECO:0007669"/>
    <property type="project" value="UniProtKB-UniRule"/>
</dbReference>
<dbReference type="InterPro" id="IPR017938">
    <property type="entry name" value="Riboflavin_synthase-like_b-brl"/>
</dbReference>
<name>A0A4Z1HQ68_9HELO</name>
<dbReference type="Gene3D" id="1.20.990.10">
    <property type="entry name" value="NADPH-cytochrome p450 Reductase, Chain A, domain 3"/>
    <property type="match status" value="1"/>
</dbReference>
<dbReference type="AlphaFoldDB" id="A0A4Z1HQ68"/>
<evidence type="ECO:0000256" key="9">
    <source>
        <dbReference type="ARBA" id="ARBA00022857"/>
    </source>
</evidence>
<evidence type="ECO:0000256" key="16">
    <source>
        <dbReference type="ARBA" id="ARBA00049342"/>
    </source>
</evidence>
<dbReference type="PROSITE" id="PS51384">
    <property type="entry name" value="FAD_FR"/>
    <property type="match status" value="1"/>
</dbReference>
<comment type="cofactor">
    <cofactor evidence="17">
        <name>FAD</name>
        <dbReference type="ChEBI" id="CHEBI:57692"/>
    </cofactor>
    <cofactor evidence="17">
        <name>FMN</name>
        <dbReference type="ChEBI" id="CHEBI:58210"/>
    </cofactor>
</comment>
<evidence type="ECO:0000256" key="4">
    <source>
        <dbReference type="ARBA" id="ARBA00022617"/>
    </source>
</evidence>
<dbReference type="GO" id="GO:0005506">
    <property type="term" value="F:iron ion binding"/>
    <property type="evidence" value="ECO:0007669"/>
    <property type="project" value="UniProtKB-UniRule"/>
</dbReference>
<dbReference type="GO" id="GO:0005829">
    <property type="term" value="C:cytosol"/>
    <property type="evidence" value="ECO:0007669"/>
    <property type="project" value="TreeGrafter"/>
</dbReference>
<dbReference type="Gene3D" id="3.40.50.80">
    <property type="entry name" value="Nucleotide-binding domain of ferredoxin-NADP reductase (FNR) module"/>
    <property type="match status" value="1"/>
</dbReference>
<keyword evidence="6 17" id="KW-0288">FMN</keyword>
<dbReference type="InterPro" id="IPR036396">
    <property type="entry name" value="Cyt_P450_sf"/>
</dbReference>
<keyword evidence="9 17" id="KW-0521">NADP</keyword>
<keyword evidence="12 17" id="KW-0408">Iron</keyword>
<dbReference type="FunFam" id="2.40.30.10:FF:000198">
    <property type="entry name" value="Bifunctional cytochrome P450/NADPH--P450 reductase"/>
    <property type="match status" value="1"/>
</dbReference>
<dbReference type="PRINTS" id="PR00385">
    <property type="entry name" value="P450"/>
</dbReference>
<dbReference type="SUPFAM" id="SSF52343">
    <property type="entry name" value="Ferredoxin reductase-like, C-terminal NADP-linked domain"/>
    <property type="match status" value="1"/>
</dbReference>